<accession>A0A0C2W4T9</accession>
<dbReference type="InParanoid" id="A0A0C2W4T9"/>
<organism evidence="7 8">
    <name type="scientific">Amanita muscaria (strain Koide BX008)</name>
    <dbReference type="NCBI Taxonomy" id="946122"/>
    <lineage>
        <taxon>Eukaryota</taxon>
        <taxon>Fungi</taxon>
        <taxon>Dikarya</taxon>
        <taxon>Basidiomycota</taxon>
        <taxon>Agaricomycotina</taxon>
        <taxon>Agaricomycetes</taxon>
        <taxon>Agaricomycetidae</taxon>
        <taxon>Agaricales</taxon>
        <taxon>Pluteineae</taxon>
        <taxon>Amanitaceae</taxon>
        <taxon>Amanita</taxon>
    </lineage>
</organism>
<dbReference type="OrthoDB" id="3264316at2759"/>
<keyword evidence="5" id="KW-0539">Nucleus</keyword>
<dbReference type="Pfam" id="PF05699">
    <property type="entry name" value="Dimer_Tnp_hAT"/>
    <property type="match status" value="1"/>
</dbReference>
<keyword evidence="3" id="KW-0863">Zinc-finger</keyword>
<dbReference type="STRING" id="946122.A0A0C2W4T9"/>
<dbReference type="InterPro" id="IPR012337">
    <property type="entry name" value="RNaseH-like_sf"/>
</dbReference>
<evidence type="ECO:0000256" key="4">
    <source>
        <dbReference type="ARBA" id="ARBA00022833"/>
    </source>
</evidence>
<reference evidence="7 8" key="1">
    <citation type="submission" date="2014-04" db="EMBL/GenBank/DDBJ databases">
        <title>Evolutionary Origins and Diversification of the Mycorrhizal Mutualists.</title>
        <authorList>
            <consortium name="DOE Joint Genome Institute"/>
            <consortium name="Mycorrhizal Genomics Consortium"/>
            <person name="Kohler A."/>
            <person name="Kuo A."/>
            <person name="Nagy L.G."/>
            <person name="Floudas D."/>
            <person name="Copeland A."/>
            <person name="Barry K.W."/>
            <person name="Cichocki N."/>
            <person name="Veneault-Fourrey C."/>
            <person name="LaButti K."/>
            <person name="Lindquist E.A."/>
            <person name="Lipzen A."/>
            <person name="Lundell T."/>
            <person name="Morin E."/>
            <person name="Murat C."/>
            <person name="Riley R."/>
            <person name="Ohm R."/>
            <person name="Sun H."/>
            <person name="Tunlid A."/>
            <person name="Henrissat B."/>
            <person name="Grigoriev I.V."/>
            <person name="Hibbett D.S."/>
            <person name="Martin F."/>
        </authorList>
    </citation>
    <scope>NUCLEOTIDE SEQUENCE [LARGE SCALE GENOMIC DNA]</scope>
    <source>
        <strain evidence="7 8">Koide BX008</strain>
    </source>
</reference>
<proteinExistence type="predicted"/>
<evidence type="ECO:0000259" key="6">
    <source>
        <dbReference type="Pfam" id="PF05699"/>
    </source>
</evidence>
<evidence type="ECO:0000313" key="8">
    <source>
        <dbReference type="Proteomes" id="UP000054549"/>
    </source>
</evidence>
<comment type="subcellular location">
    <subcellularLocation>
        <location evidence="1">Nucleus</location>
    </subcellularLocation>
</comment>
<name>A0A0C2W4T9_AMAMK</name>
<keyword evidence="8" id="KW-1185">Reference proteome</keyword>
<evidence type="ECO:0000313" key="7">
    <source>
        <dbReference type="EMBL" id="KIL56142.1"/>
    </source>
</evidence>
<dbReference type="AlphaFoldDB" id="A0A0C2W4T9"/>
<sequence length="243" mass="27355">MKLRKYSTRAKLHHSYILGTVLHPCLRSHWFAATADPDDAAAQEEAIRNAEVVFKYIAETYLDTPTPSHPPAVMHKPIARPVVKTSSFLASACSFQRPITAATTTPTLKRTPREELAEELTRYFDFEAAPIERQEGEEGCSNNTNEPSAPEVLLNPLLWWKIHATDFPIISRMARDYLAIPATSVAVERVFSKSRHICSNLRSSLKETTITMALLTKVWIRSGLFEMMPPKILRRKHGDNGAT</sequence>
<gene>
    <name evidence="7" type="ORF">M378DRAFT_89778</name>
</gene>
<dbReference type="GO" id="GO:0008270">
    <property type="term" value="F:zinc ion binding"/>
    <property type="evidence" value="ECO:0007669"/>
    <property type="project" value="UniProtKB-KW"/>
</dbReference>
<protein>
    <recommendedName>
        <fullName evidence="6">HAT C-terminal dimerisation domain-containing protein</fullName>
    </recommendedName>
</protein>
<dbReference type="PANTHER" id="PTHR46481:SF10">
    <property type="entry name" value="ZINC FINGER BED DOMAIN-CONTAINING PROTEIN 39"/>
    <property type="match status" value="1"/>
</dbReference>
<dbReference type="InterPro" id="IPR008906">
    <property type="entry name" value="HATC_C_dom"/>
</dbReference>
<feature type="domain" description="HAT C-terminal dimerisation" evidence="6">
    <location>
        <begin position="150"/>
        <end position="220"/>
    </location>
</feature>
<keyword evidence="4" id="KW-0862">Zinc</keyword>
<dbReference type="GO" id="GO:0005634">
    <property type="term" value="C:nucleus"/>
    <property type="evidence" value="ECO:0007669"/>
    <property type="project" value="UniProtKB-SubCell"/>
</dbReference>
<evidence type="ECO:0000256" key="5">
    <source>
        <dbReference type="ARBA" id="ARBA00023242"/>
    </source>
</evidence>
<dbReference type="EMBL" id="KN818443">
    <property type="protein sequence ID" value="KIL56142.1"/>
    <property type="molecule type" value="Genomic_DNA"/>
</dbReference>
<dbReference type="HOGENOM" id="CLU_009123_4_8_1"/>
<dbReference type="PANTHER" id="PTHR46481">
    <property type="entry name" value="ZINC FINGER BED DOMAIN-CONTAINING PROTEIN 4"/>
    <property type="match status" value="1"/>
</dbReference>
<evidence type="ECO:0000256" key="1">
    <source>
        <dbReference type="ARBA" id="ARBA00004123"/>
    </source>
</evidence>
<dbReference type="Proteomes" id="UP000054549">
    <property type="component" value="Unassembled WGS sequence"/>
</dbReference>
<evidence type="ECO:0000256" key="2">
    <source>
        <dbReference type="ARBA" id="ARBA00022723"/>
    </source>
</evidence>
<keyword evidence="2" id="KW-0479">Metal-binding</keyword>
<evidence type="ECO:0000256" key="3">
    <source>
        <dbReference type="ARBA" id="ARBA00022771"/>
    </source>
</evidence>
<dbReference type="GO" id="GO:0046983">
    <property type="term" value="F:protein dimerization activity"/>
    <property type="evidence" value="ECO:0007669"/>
    <property type="project" value="InterPro"/>
</dbReference>
<dbReference type="SUPFAM" id="SSF53098">
    <property type="entry name" value="Ribonuclease H-like"/>
    <property type="match status" value="1"/>
</dbReference>
<dbReference type="InterPro" id="IPR052035">
    <property type="entry name" value="ZnF_BED_domain_contain"/>
</dbReference>